<dbReference type="RefSeq" id="WP_118267294.1">
    <property type="nucleotide sequence ID" value="NZ_CP031968.1"/>
</dbReference>
<sequence length="220" mass="23856">MATGDQQDMFARLKSLLPPWFSDSNPVLDALLWGFAQALSWSFSIYLFAKLQTRIKTATGGWLDLIGLDFFGSSLPRSNGMSDASYRNRILINLLRERGTRYAITKVLTDLTGRAPLIFEPQRPADTGAYGVGESIGYGVAGGYGSLVMPYQAFVTAYRPISQGFPYIAGYGSSVGGYSQGSRADYASISQLSAVTDADLFAAVEAVRPISTQVWMRISG</sequence>
<dbReference type="EMBL" id="CP031968">
    <property type="protein sequence ID" value="AXT46342.1"/>
    <property type="molecule type" value="Genomic_DNA"/>
</dbReference>
<keyword evidence="1" id="KW-0472">Membrane</keyword>
<proteinExistence type="predicted"/>
<evidence type="ECO:0000313" key="3">
    <source>
        <dbReference type="Proteomes" id="UP000259465"/>
    </source>
</evidence>
<protein>
    <submittedName>
        <fullName evidence="2">Uncharacterized protein</fullName>
    </submittedName>
</protein>
<accession>A0AAD0RPU3</accession>
<organism evidence="2 3">
    <name type="scientific">Chromobacterium rhizoryzae</name>
    <dbReference type="NCBI Taxonomy" id="1778675"/>
    <lineage>
        <taxon>Bacteria</taxon>
        <taxon>Pseudomonadati</taxon>
        <taxon>Pseudomonadota</taxon>
        <taxon>Betaproteobacteria</taxon>
        <taxon>Neisseriales</taxon>
        <taxon>Chromobacteriaceae</taxon>
        <taxon>Chromobacterium</taxon>
    </lineage>
</organism>
<dbReference type="KEGG" id="crz:D1345_09145"/>
<gene>
    <name evidence="2" type="ORF">D1345_09145</name>
</gene>
<dbReference type="InterPro" id="IPR016884">
    <property type="entry name" value="UCP028438"/>
</dbReference>
<keyword evidence="3" id="KW-1185">Reference proteome</keyword>
<reference evidence="2 3" key="1">
    <citation type="submission" date="2018-08" db="EMBL/GenBank/DDBJ databases">
        <title>Complete genome sequence of JP2-74.</title>
        <authorList>
            <person name="Wu L."/>
        </authorList>
    </citation>
    <scope>NUCLEOTIDE SEQUENCE [LARGE SCALE GENOMIC DNA]</scope>
    <source>
        <strain evidence="2 3">JP2-74</strain>
    </source>
</reference>
<dbReference type="PIRSF" id="PIRSF028438">
    <property type="entry name" value="UCP028438"/>
    <property type="match status" value="1"/>
</dbReference>
<name>A0AAD0RPU3_9NEIS</name>
<feature type="transmembrane region" description="Helical" evidence="1">
    <location>
        <begin position="30"/>
        <end position="49"/>
    </location>
</feature>
<dbReference type="Proteomes" id="UP000259465">
    <property type="component" value="Chromosome"/>
</dbReference>
<evidence type="ECO:0000256" key="1">
    <source>
        <dbReference type="SAM" id="Phobius"/>
    </source>
</evidence>
<evidence type="ECO:0000313" key="2">
    <source>
        <dbReference type="EMBL" id="AXT46342.1"/>
    </source>
</evidence>
<dbReference type="AlphaFoldDB" id="A0AAD0RPU3"/>
<keyword evidence="1" id="KW-1133">Transmembrane helix</keyword>
<keyword evidence="1" id="KW-0812">Transmembrane</keyword>